<dbReference type="EMBL" id="MU394305">
    <property type="protein sequence ID" value="KAI6087833.1"/>
    <property type="molecule type" value="Genomic_DNA"/>
</dbReference>
<reference evidence="1 2" key="1">
    <citation type="journal article" date="2022" name="New Phytol.">
        <title>Ecological generalism drives hyperdiversity of secondary metabolite gene clusters in xylarialean endophytes.</title>
        <authorList>
            <person name="Franco M.E.E."/>
            <person name="Wisecaver J.H."/>
            <person name="Arnold A.E."/>
            <person name="Ju Y.M."/>
            <person name="Slot J.C."/>
            <person name="Ahrendt S."/>
            <person name="Moore L.P."/>
            <person name="Eastman K.E."/>
            <person name="Scott K."/>
            <person name="Konkel Z."/>
            <person name="Mondo S.J."/>
            <person name="Kuo A."/>
            <person name="Hayes R.D."/>
            <person name="Haridas S."/>
            <person name="Andreopoulos B."/>
            <person name="Riley R."/>
            <person name="LaButti K."/>
            <person name="Pangilinan J."/>
            <person name="Lipzen A."/>
            <person name="Amirebrahimi M."/>
            <person name="Yan J."/>
            <person name="Adam C."/>
            <person name="Keymanesh K."/>
            <person name="Ng V."/>
            <person name="Louie K."/>
            <person name="Northen T."/>
            <person name="Drula E."/>
            <person name="Henrissat B."/>
            <person name="Hsieh H.M."/>
            <person name="Youens-Clark K."/>
            <person name="Lutzoni F."/>
            <person name="Miadlikowska J."/>
            <person name="Eastwood D.C."/>
            <person name="Hamelin R.C."/>
            <person name="Grigoriev I.V."/>
            <person name="U'Ren J.M."/>
        </authorList>
    </citation>
    <scope>NUCLEOTIDE SEQUENCE [LARGE SCALE GENOMIC DNA]</scope>
    <source>
        <strain evidence="1 2">ER1909</strain>
    </source>
</reference>
<comment type="caution">
    <text evidence="1">The sequence shown here is derived from an EMBL/GenBank/DDBJ whole genome shotgun (WGS) entry which is preliminary data.</text>
</comment>
<name>A0ACC0D5J9_9PEZI</name>
<evidence type="ECO:0000313" key="2">
    <source>
        <dbReference type="Proteomes" id="UP001497680"/>
    </source>
</evidence>
<accession>A0ACC0D5J9</accession>
<evidence type="ECO:0000313" key="1">
    <source>
        <dbReference type="EMBL" id="KAI6087833.1"/>
    </source>
</evidence>
<keyword evidence="2" id="KW-1185">Reference proteome</keyword>
<gene>
    <name evidence="1" type="ORF">F4821DRAFT_100328</name>
</gene>
<sequence>MAPSHSFHVHASSSHLRWSNAIAPALRVPSGAEVHLDLPDGGGNQITRETAAAGTALSGFRMELADPCVGPVYVEGAEPGDVLKVEILDVTPSAGYAWTAVFPDFGVLKDDEEFQTPVLKIWDLQTAKEDGFIVFRESSPRIVVPFAPFLGVVGLAPEAPGELPTVPPMPETGGNIDTKYVTAGSILYLPVKVPGALLSCGDAHAAQGDGEVCGMAAEMQATTRLRLTVEKNKPWVKSPWVLTAPPPPPGMRKGEGEDKREYMCLGIDSDLREATRKAVRGVVEWLATEKGLTRVDAYMLASVAGNLKMCEVVDMPNYTIGFSIPLSIFVS</sequence>
<proteinExistence type="predicted"/>
<organism evidence="1 2">
    <name type="scientific">Hypoxylon rubiginosum</name>
    <dbReference type="NCBI Taxonomy" id="110542"/>
    <lineage>
        <taxon>Eukaryota</taxon>
        <taxon>Fungi</taxon>
        <taxon>Dikarya</taxon>
        <taxon>Ascomycota</taxon>
        <taxon>Pezizomycotina</taxon>
        <taxon>Sordariomycetes</taxon>
        <taxon>Xylariomycetidae</taxon>
        <taxon>Xylariales</taxon>
        <taxon>Hypoxylaceae</taxon>
        <taxon>Hypoxylon</taxon>
    </lineage>
</organism>
<dbReference type="Proteomes" id="UP001497680">
    <property type="component" value="Unassembled WGS sequence"/>
</dbReference>
<protein>
    <submittedName>
        <fullName evidence="1">Uncharacterized protein</fullName>
    </submittedName>
</protein>